<name>A0A8X6QDE0_NEPPI</name>
<dbReference type="Pfam" id="PF18701">
    <property type="entry name" value="DUF5641"/>
    <property type="match status" value="1"/>
</dbReference>
<keyword evidence="1" id="KW-1133">Transmembrane helix</keyword>
<accession>A0A8X6QDE0</accession>
<keyword evidence="1" id="KW-0472">Membrane</keyword>
<evidence type="ECO:0000256" key="1">
    <source>
        <dbReference type="SAM" id="Phobius"/>
    </source>
</evidence>
<reference evidence="3" key="1">
    <citation type="submission" date="2020-08" db="EMBL/GenBank/DDBJ databases">
        <title>Multicomponent nature underlies the extraordinary mechanical properties of spider dragline silk.</title>
        <authorList>
            <person name="Kono N."/>
            <person name="Nakamura H."/>
            <person name="Mori M."/>
            <person name="Yoshida Y."/>
            <person name="Ohtoshi R."/>
            <person name="Malay A.D."/>
            <person name="Moran D.A.P."/>
            <person name="Tomita M."/>
            <person name="Numata K."/>
            <person name="Arakawa K."/>
        </authorList>
    </citation>
    <scope>NUCLEOTIDE SEQUENCE</scope>
</reference>
<dbReference type="OrthoDB" id="6436503at2759"/>
<comment type="caution">
    <text evidence="3">The sequence shown here is derived from an EMBL/GenBank/DDBJ whole genome shotgun (WGS) entry which is preliminary data.</text>
</comment>
<keyword evidence="1" id="KW-0812">Transmembrane</keyword>
<protein>
    <recommendedName>
        <fullName evidence="2">DUF5641 domain-containing protein</fullName>
    </recommendedName>
</protein>
<keyword evidence="4" id="KW-1185">Reference proteome</keyword>
<evidence type="ECO:0000313" key="4">
    <source>
        <dbReference type="Proteomes" id="UP000887013"/>
    </source>
</evidence>
<feature type="domain" description="DUF5641" evidence="2">
    <location>
        <begin position="75"/>
        <end position="121"/>
    </location>
</feature>
<dbReference type="Pfam" id="PF05380">
    <property type="entry name" value="Peptidase_A17"/>
    <property type="match status" value="1"/>
</dbReference>
<dbReference type="InterPro" id="IPR040676">
    <property type="entry name" value="DUF5641"/>
</dbReference>
<dbReference type="AlphaFoldDB" id="A0A8X6QDE0"/>
<dbReference type="EMBL" id="BMAW01031318">
    <property type="protein sequence ID" value="GFU20655.1"/>
    <property type="molecule type" value="Genomic_DNA"/>
</dbReference>
<dbReference type="InterPro" id="IPR008042">
    <property type="entry name" value="Retrotrans_Pao"/>
</dbReference>
<evidence type="ECO:0000259" key="2">
    <source>
        <dbReference type="Pfam" id="PF18701"/>
    </source>
</evidence>
<evidence type="ECO:0000313" key="3">
    <source>
        <dbReference type="EMBL" id="GFU20655.1"/>
    </source>
</evidence>
<organism evidence="3 4">
    <name type="scientific">Nephila pilipes</name>
    <name type="common">Giant wood spider</name>
    <name type="synonym">Nephila maculata</name>
    <dbReference type="NCBI Taxonomy" id="299642"/>
    <lineage>
        <taxon>Eukaryota</taxon>
        <taxon>Metazoa</taxon>
        <taxon>Ecdysozoa</taxon>
        <taxon>Arthropoda</taxon>
        <taxon>Chelicerata</taxon>
        <taxon>Arachnida</taxon>
        <taxon>Araneae</taxon>
        <taxon>Araneomorphae</taxon>
        <taxon>Entelegynae</taxon>
        <taxon>Araneoidea</taxon>
        <taxon>Nephilidae</taxon>
        <taxon>Nephila</taxon>
    </lineage>
</organism>
<dbReference type="PANTHER" id="PTHR47331">
    <property type="entry name" value="PHD-TYPE DOMAIN-CONTAINING PROTEIN"/>
    <property type="match status" value="1"/>
</dbReference>
<proteinExistence type="predicted"/>
<sequence>MEKDIISVSFVYAKSRLAPFRKTAIQRLELLACCIGALLSTVMIKALGLEIIPVFYWSDSSTALYWIEIKENWWQDNLKRSDWLIGRVRGIYPGKDNHVRVVKVKTKAGELTRPVKKLYPLELSSLT</sequence>
<gene>
    <name evidence="3" type="ORF">NPIL_233371</name>
</gene>
<feature type="transmembrane region" description="Helical" evidence="1">
    <location>
        <begin position="30"/>
        <end position="56"/>
    </location>
</feature>
<dbReference type="Proteomes" id="UP000887013">
    <property type="component" value="Unassembled WGS sequence"/>
</dbReference>